<feature type="transmembrane region" description="Helical" evidence="1">
    <location>
        <begin position="70"/>
        <end position="88"/>
    </location>
</feature>
<evidence type="ECO:0000313" key="2">
    <source>
        <dbReference type="EMBL" id="MFC7178860.1"/>
    </source>
</evidence>
<evidence type="ECO:0000256" key="1">
    <source>
        <dbReference type="SAM" id="Phobius"/>
    </source>
</evidence>
<feature type="transmembrane region" description="Helical" evidence="1">
    <location>
        <begin position="158"/>
        <end position="178"/>
    </location>
</feature>
<keyword evidence="1" id="KW-0472">Membrane</keyword>
<protein>
    <submittedName>
        <fullName evidence="2">VC0807 family protein</fullName>
    </submittedName>
</protein>
<accession>A0ABW2FRB5</accession>
<sequence>MSQNKPARSGGATALGWVLTIGLNVVAPVLTYNALSDRGYADFVALLISGVWPLVDIAVYLAWHRRIDEFAAITLVFLGLTVVVTLVGPHSARLLLVKDSLVTGLFGVVCLASLAASRPLMFYFGRKFATDGTPEGLDRWNGLWQFEGFRRVQRNLTLGWGLGYIAEAAVRVGLSYVLTTGAMVTLNAVLSYGVTGALIAWTVLYARRARARGAAATAAAAAPAAVAG</sequence>
<feature type="transmembrane region" description="Helical" evidence="1">
    <location>
        <begin position="43"/>
        <end position="63"/>
    </location>
</feature>
<dbReference type="Proteomes" id="UP001596435">
    <property type="component" value="Unassembled WGS sequence"/>
</dbReference>
<proteinExistence type="predicted"/>
<name>A0ABW2FRB5_9ACTN</name>
<keyword evidence="1" id="KW-1133">Transmembrane helix</keyword>
<comment type="caution">
    <text evidence="2">The sequence shown here is derived from an EMBL/GenBank/DDBJ whole genome shotgun (WGS) entry which is preliminary data.</text>
</comment>
<gene>
    <name evidence="2" type="ORF">ACFQMG_04695</name>
</gene>
<dbReference type="NCBIfam" id="NF041646">
    <property type="entry name" value="VC0807_fam"/>
    <property type="match status" value="1"/>
</dbReference>
<keyword evidence="1" id="KW-0812">Transmembrane</keyword>
<organism evidence="2 3">
    <name type="scientific">Kitasatospora paranensis</name>
    <dbReference type="NCBI Taxonomy" id="258053"/>
    <lineage>
        <taxon>Bacteria</taxon>
        <taxon>Bacillati</taxon>
        <taxon>Actinomycetota</taxon>
        <taxon>Actinomycetes</taxon>
        <taxon>Kitasatosporales</taxon>
        <taxon>Streptomycetaceae</taxon>
        <taxon>Kitasatospora</taxon>
    </lineage>
</organism>
<dbReference type="EMBL" id="JBHTAJ010000006">
    <property type="protein sequence ID" value="MFC7178860.1"/>
    <property type="molecule type" value="Genomic_DNA"/>
</dbReference>
<reference evidence="3" key="1">
    <citation type="journal article" date="2019" name="Int. J. Syst. Evol. Microbiol.">
        <title>The Global Catalogue of Microorganisms (GCM) 10K type strain sequencing project: providing services to taxonomists for standard genome sequencing and annotation.</title>
        <authorList>
            <consortium name="The Broad Institute Genomics Platform"/>
            <consortium name="The Broad Institute Genome Sequencing Center for Infectious Disease"/>
            <person name="Wu L."/>
            <person name="Ma J."/>
        </authorList>
    </citation>
    <scope>NUCLEOTIDE SEQUENCE [LARGE SCALE GENOMIC DNA]</scope>
    <source>
        <strain evidence="3">CGMCC 1.12859</strain>
    </source>
</reference>
<dbReference type="RefSeq" id="WP_380230488.1">
    <property type="nucleotide sequence ID" value="NZ_JBHSVH010000002.1"/>
</dbReference>
<feature type="transmembrane region" description="Helical" evidence="1">
    <location>
        <begin position="12"/>
        <end position="31"/>
    </location>
</feature>
<evidence type="ECO:0000313" key="3">
    <source>
        <dbReference type="Proteomes" id="UP001596435"/>
    </source>
</evidence>
<keyword evidence="3" id="KW-1185">Reference proteome</keyword>
<feature type="transmembrane region" description="Helical" evidence="1">
    <location>
        <begin position="184"/>
        <end position="206"/>
    </location>
</feature>
<feature type="transmembrane region" description="Helical" evidence="1">
    <location>
        <begin position="100"/>
        <end position="117"/>
    </location>
</feature>